<sequence length="582" mass="64023">MREYDALIAKETSFQSTKAVPNVDLDADPDEVALATERLHGSLTDPKTAHIIGVTFQVQKRRNIKGKRCFPALTDDDRYRLVGRALEEADRFILKHPLGLLVRWYGATRERGHENGQLHGQLSYWVLSSGGADGAAEWVEKFWRCIARRVLLDASGELVADPFLHITVREPQAKDDGTFETPLEAALDHLMYTMKDVEAGKPHAQPAKGGHFHGGRRYPKSDQYKAAWAAFKARRTDLNSHGNIKRHFAYTAGVNGGRKNPIKVNTSNFIVMVIEWIQREGLWELYPSVLRMVAWMVEAGSHELQCAIIFGGRGHPLNEARANALNTVCIDPRRAADIGLIRLIFCGTDIAKHQAELDNVLYRPSYLVASDIVEDMTYADACQWRTTRRYPLRFIAWTVAAPAPTTARGRALVIDMGAIASGHSVMVMNELRTLGFNTTPVLNELGGKLDKQAFSSLGVLTLVADMIRIDRAASNGTPSFTGVTVPRTMAYTEQAFMEFATNASATAATPAAKIAAVSNALDLDNQITSVRAVGCGVQDWATFKATLLEVGPGVHMVVITEPERENHFAVVVCVSNSTASTL</sequence>
<reference evidence="1" key="1">
    <citation type="submission" date="2021-01" db="EMBL/GenBank/DDBJ databases">
        <authorList>
            <person name="Corre E."/>
            <person name="Pelletier E."/>
            <person name="Niang G."/>
            <person name="Scheremetjew M."/>
            <person name="Finn R."/>
            <person name="Kale V."/>
            <person name="Holt S."/>
            <person name="Cochrane G."/>
            <person name="Meng A."/>
            <person name="Brown T."/>
            <person name="Cohen L."/>
        </authorList>
    </citation>
    <scope>NUCLEOTIDE SEQUENCE</scope>
    <source>
        <strain evidence="1">RCC1693</strain>
    </source>
</reference>
<accession>A0A7S2FC84</accession>
<proteinExistence type="predicted"/>
<protein>
    <submittedName>
        <fullName evidence="1">Uncharacterized protein</fullName>
    </submittedName>
</protein>
<name>A0A7S2FC84_9STRA</name>
<dbReference type="AlphaFoldDB" id="A0A7S2FC84"/>
<gene>
    <name evidence="1" type="ORF">FPAR1323_LOCUS1719</name>
</gene>
<dbReference type="EMBL" id="HBGT01003105">
    <property type="protein sequence ID" value="CAD9385608.1"/>
    <property type="molecule type" value="Transcribed_RNA"/>
</dbReference>
<evidence type="ECO:0000313" key="1">
    <source>
        <dbReference type="EMBL" id="CAD9385608.1"/>
    </source>
</evidence>
<organism evidence="1">
    <name type="scientific">Florenciella parvula</name>
    <dbReference type="NCBI Taxonomy" id="236787"/>
    <lineage>
        <taxon>Eukaryota</taxon>
        <taxon>Sar</taxon>
        <taxon>Stramenopiles</taxon>
        <taxon>Ochrophyta</taxon>
        <taxon>Dictyochophyceae</taxon>
        <taxon>Florenciellales</taxon>
        <taxon>Florenciella</taxon>
    </lineage>
</organism>